<dbReference type="Gene3D" id="3.30.310.100">
    <property type="entry name" value="YugN-like"/>
    <property type="match status" value="1"/>
</dbReference>
<dbReference type="AlphaFoldDB" id="A0A3Q9RQE6"/>
<evidence type="ECO:0000313" key="2">
    <source>
        <dbReference type="Proteomes" id="UP000283095"/>
    </source>
</evidence>
<evidence type="ECO:0000313" key="1">
    <source>
        <dbReference type="EMBL" id="AZV45013.1"/>
    </source>
</evidence>
<evidence type="ECO:0008006" key="3">
    <source>
        <dbReference type="Google" id="ProtNLM"/>
    </source>
</evidence>
<dbReference type="SUPFAM" id="SSF160755">
    <property type="entry name" value="YugN-like"/>
    <property type="match status" value="1"/>
</dbReference>
<dbReference type="Pfam" id="PF08868">
    <property type="entry name" value="YugN"/>
    <property type="match status" value="1"/>
</dbReference>
<dbReference type="Proteomes" id="UP000283095">
    <property type="component" value="Chromosome"/>
</dbReference>
<organism evidence="1 2">
    <name type="scientific">Peribacillus asahii</name>
    <dbReference type="NCBI Taxonomy" id="228899"/>
    <lineage>
        <taxon>Bacteria</taxon>
        <taxon>Bacillati</taxon>
        <taxon>Bacillota</taxon>
        <taxon>Bacilli</taxon>
        <taxon>Bacillales</taxon>
        <taxon>Bacillaceae</taxon>
        <taxon>Peribacillus</taxon>
    </lineage>
</organism>
<accession>A0A3Q9RQE6</accession>
<dbReference type="OrthoDB" id="2988890at2"/>
<reference evidence="1 2" key="1">
    <citation type="submission" date="2018-01" db="EMBL/GenBank/DDBJ databases">
        <title>Bacillus asahii Genome sequencing and assembly.</title>
        <authorList>
            <person name="Jiang H."/>
            <person name="Feng Y."/>
            <person name="Zhao F."/>
            <person name="Lin X."/>
        </authorList>
    </citation>
    <scope>NUCLEOTIDE SEQUENCE [LARGE SCALE GENOMIC DNA]</scope>
    <source>
        <strain evidence="1 2">OM18</strain>
    </source>
</reference>
<dbReference type="EMBL" id="CP026095">
    <property type="protein sequence ID" value="AZV45013.1"/>
    <property type="molecule type" value="Genomic_DNA"/>
</dbReference>
<proteinExistence type="predicted"/>
<sequence>MIEVSSELEGKTFSLWDLEQKLKPLGYVIGGNWDYDHGSFDYLINNKDGYQFLRLPFQAVDGTLDRDGTKVKLLRPYLLAHQYEGDLDNDGDIGNFSASFNQFAAPEDSDADFPEKYISYGKSLVQDVEKALL</sequence>
<name>A0A3Q9RQE6_9BACI</name>
<dbReference type="InterPro" id="IPR036491">
    <property type="entry name" value="YugN-like_sf"/>
</dbReference>
<protein>
    <recommendedName>
        <fullName evidence="3">YugN-like family protein</fullName>
    </recommendedName>
</protein>
<dbReference type="InterPro" id="IPR014967">
    <property type="entry name" value="Uncharacterised_YugN-like"/>
</dbReference>
<dbReference type="KEGG" id="pasa:BAOM_4433"/>
<gene>
    <name evidence="1" type="ORF">BAOM_4433</name>
</gene>
<dbReference type="RefSeq" id="WP_127761877.1">
    <property type="nucleotide sequence ID" value="NZ_CP026095.1"/>
</dbReference>